<dbReference type="Pfam" id="PF12706">
    <property type="entry name" value="Lactamase_B_2"/>
    <property type="match status" value="1"/>
</dbReference>
<evidence type="ECO:0000259" key="1">
    <source>
        <dbReference type="SMART" id="SM00849"/>
    </source>
</evidence>
<name>A0A5C4LYH0_9PSEU</name>
<evidence type="ECO:0000313" key="3">
    <source>
        <dbReference type="Proteomes" id="UP000305546"/>
    </source>
</evidence>
<dbReference type="SMART" id="SM00849">
    <property type="entry name" value="Lactamase_B"/>
    <property type="match status" value="1"/>
</dbReference>
<proteinExistence type="predicted"/>
<accession>A0A5C4LYH0</accession>
<sequence length="270" mass="28541">MRLTVLGCRSGMPADGQASSGYLVETASAQILLDCGPGIATALSAVTDATLLDAIVVSHLHADHCYDLLPIGKSLLSATMTYPGGPAARVDEMRAVPLLVPAGARELFTRWAALFPVTTIPLLDKAFERAFDVREYEPGEVFEIGDATIGVHELRHVLPNCGIRVEAGGAALAYTGDTGTTDAAVKLAADADLLLAEATLSHPDRTEHGHLCGGDAGRIAARAGVRELALTHFSCTERHWLRHLRDEAASEFDGPVRMVRAGERLTVGNG</sequence>
<organism evidence="2 3">
    <name type="scientific">Amycolatopsis alkalitolerans</name>
    <dbReference type="NCBI Taxonomy" id="2547244"/>
    <lineage>
        <taxon>Bacteria</taxon>
        <taxon>Bacillati</taxon>
        <taxon>Actinomycetota</taxon>
        <taxon>Actinomycetes</taxon>
        <taxon>Pseudonocardiales</taxon>
        <taxon>Pseudonocardiaceae</taxon>
        <taxon>Amycolatopsis</taxon>
    </lineage>
</organism>
<evidence type="ECO:0000313" key="2">
    <source>
        <dbReference type="EMBL" id="TNC24153.1"/>
    </source>
</evidence>
<dbReference type="GO" id="GO:0042781">
    <property type="term" value="F:3'-tRNA processing endoribonuclease activity"/>
    <property type="evidence" value="ECO:0007669"/>
    <property type="project" value="TreeGrafter"/>
</dbReference>
<dbReference type="CDD" id="cd07716">
    <property type="entry name" value="RNaseZ_short-form-like_MBL-fold"/>
    <property type="match status" value="1"/>
</dbReference>
<keyword evidence="3" id="KW-1185">Reference proteome</keyword>
<keyword evidence="2" id="KW-0378">Hydrolase</keyword>
<dbReference type="RefSeq" id="WP_139098107.1">
    <property type="nucleotide sequence ID" value="NZ_VDFW01000016.1"/>
</dbReference>
<dbReference type="PANTHER" id="PTHR46018">
    <property type="entry name" value="ZINC PHOSPHODIESTERASE ELAC PROTEIN 1"/>
    <property type="match status" value="1"/>
</dbReference>
<dbReference type="OrthoDB" id="9800940at2"/>
<dbReference type="AlphaFoldDB" id="A0A5C4LYH0"/>
<dbReference type="EMBL" id="VDFW01000016">
    <property type="protein sequence ID" value="TNC24153.1"/>
    <property type="molecule type" value="Genomic_DNA"/>
</dbReference>
<reference evidence="2 3" key="1">
    <citation type="submission" date="2019-06" db="EMBL/GenBank/DDBJ databases">
        <title>Amycolatopsis alkalitolerans sp. nov., isolated from Gastrodia elata Blume.</title>
        <authorList>
            <person name="Narsing Rao M.P."/>
            <person name="Li W.J."/>
        </authorList>
    </citation>
    <scope>NUCLEOTIDE SEQUENCE [LARGE SCALE GENOMIC DNA]</scope>
    <source>
        <strain evidence="2 3">SYSUP0005</strain>
    </source>
</reference>
<dbReference type="InterPro" id="IPR036866">
    <property type="entry name" value="RibonucZ/Hydroxyglut_hydro"/>
</dbReference>
<dbReference type="PANTHER" id="PTHR46018:SF4">
    <property type="entry name" value="METALLO-HYDROLASE YHFI-RELATED"/>
    <property type="match status" value="1"/>
</dbReference>
<gene>
    <name evidence="2" type="ORF">FG385_19045</name>
</gene>
<dbReference type="Gene3D" id="3.60.15.10">
    <property type="entry name" value="Ribonuclease Z/Hydroxyacylglutathione hydrolase-like"/>
    <property type="match status" value="1"/>
</dbReference>
<feature type="domain" description="Metallo-beta-lactamase" evidence="1">
    <location>
        <begin position="18"/>
        <end position="210"/>
    </location>
</feature>
<dbReference type="Proteomes" id="UP000305546">
    <property type="component" value="Unassembled WGS sequence"/>
</dbReference>
<comment type="caution">
    <text evidence="2">The sequence shown here is derived from an EMBL/GenBank/DDBJ whole genome shotgun (WGS) entry which is preliminary data.</text>
</comment>
<dbReference type="SUPFAM" id="SSF56281">
    <property type="entry name" value="Metallo-hydrolase/oxidoreductase"/>
    <property type="match status" value="1"/>
</dbReference>
<dbReference type="InterPro" id="IPR001279">
    <property type="entry name" value="Metallo-B-lactamas"/>
</dbReference>
<protein>
    <submittedName>
        <fullName evidence="2">MBL fold metallo-hydrolase</fullName>
    </submittedName>
</protein>